<dbReference type="InterPro" id="IPR035902">
    <property type="entry name" value="Nuc_phospho_transferase"/>
</dbReference>
<dbReference type="InterPro" id="IPR000053">
    <property type="entry name" value="Thymidine/pyrmidine_PPase"/>
</dbReference>
<dbReference type="Pfam" id="PF07831">
    <property type="entry name" value="PYNP_C"/>
    <property type="match status" value="1"/>
</dbReference>
<comment type="caution">
    <text evidence="6">The sequence shown here is derived from an EMBL/GenBank/DDBJ whole genome shotgun (WGS) entry which is preliminary data.</text>
</comment>
<evidence type="ECO:0000256" key="2">
    <source>
        <dbReference type="ARBA" id="ARBA00011738"/>
    </source>
</evidence>
<dbReference type="Pfam" id="PF02885">
    <property type="entry name" value="Glycos_trans_3N"/>
    <property type="match status" value="1"/>
</dbReference>
<accession>A0A7C4TBN9</accession>
<comment type="similarity">
    <text evidence="1">Belongs to the thymidine/pyrimidine-nucleoside phosphorylase family.</text>
</comment>
<dbReference type="Pfam" id="PF00591">
    <property type="entry name" value="Glycos_transf_3"/>
    <property type="match status" value="1"/>
</dbReference>
<evidence type="ECO:0000256" key="1">
    <source>
        <dbReference type="ARBA" id="ARBA00006915"/>
    </source>
</evidence>
<dbReference type="GO" id="GO:0006206">
    <property type="term" value="P:pyrimidine nucleobase metabolic process"/>
    <property type="evidence" value="ECO:0007669"/>
    <property type="project" value="InterPro"/>
</dbReference>
<comment type="subunit">
    <text evidence="2">Homodimer.</text>
</comment>
<dbReference type="Gene3D" id="3.90.1170.30">
    <property type="entry name" value="Pyrimidine nucleoside phosphorylase-like, C-terminal domain"/>
    <property type="match status" value="1"/>
</dbReference>
<dbReference type="PANTHER" id="PTHR10515:SF0">
    <property type="entry name" value="THYMIDINE PHOSPHORYLASE"/>
    <property type="match status" value="1"/>
</dbReference>
<name>A0A7C4TBN9_UNCW3</name>
<feature type="domain" description="Pyrimidine nucleoside phosphorylase C-terminal" evidence="5">
    <location>
        <begin position="343"/>
        <end position="417"/>
    </location>
</feature>
<dbReference type="AlphaFoldDB" id="A0A7C4TBN9"/>
<dbReference type="PANTHER" id="PTHR10515">
    <property type="entry name" value="THYMIDINE PHOSPHORYLASE"/>
    <property type="match status" value="1"/>
</dbReference>
<dbReference type="GO" id="GO:0006213">
    <property type="term" value="P:pyrimidine nucleoside metabolic process"/>
    <property type="evidence" value="ECO:0007669"/>
    <property type="project" value="InterPro"/>
</dbReference>
<dbReference type="InterPro" id="IPR000312">
    <property type="entry name" value="Glycosyl_Trfase_fam3"/>
</dbReference>
<gene>
    <name evidence="6" type="ORF">ENV60_05475</name>
</gene>
<dbReference type="InterPro" id="IPR018090">
    <property type="entry name" value="Pyrmidine_PPas_bac/euk"/>
</dbReference>
<dbReference type="InterPro" id="IPR013102">
    <property type="entry name" value="PYNP_C"/>
</dbReference>
<dbReference type="SMART" id="SM00941">
    <property type="entry name" value="PYNP_C"/>
    <property type="match status" value="1"/>
</dbReference>
<dbReference type="NCBIfam" id="TIGR02644">
    <property type="entry name" value="Y_phosphoryl"/>
    <property type="match status" value="1"/>
</dbReference>
<proteinExistence type="inferred from homology"/>
<dbReference type="GO" id="GO:0005829">
    <property type="term" value="C:cytosol"/>
    <property type="evidence" value="ECO:0007669"/>
    <property type="project" value="TreeGrafter"/>
</dbReference>
<dbReference type="EC" id="2.4.2.4" evidence="6"/>
<dbReference type="SUPFAM" id="SSF52418">
    <property type="entry name" value="Nucleoside phosphorylase/phosphoribosyltransferase catalytic domain"/>
    <property type="match status" value="1"/>
</dbReference>
<dbReference type="InterPro" id="IPR036566">
    <property type="entry name" value="PYNP-like_C_sf"/>
</dbReference>
<protein>
    <submittedName>
        <fullName evidence="6">Thymidine phosphorylase</fullName>
        <ecNumber evidence="6">2.4.2.4</ecNumber>
    </submittedName>
</protein>
<dbReference type="GO" id="GO:0009032">
    <property type="term" value="F:thymidine phosphorylase activity"/>
    <property type="evidence" value="ECO:0007669"/>
    <property type="project" value="UniProtKB-EC"/>
</dbReference>
<dbReference type="FunFam" id="3.40.1030.10:FF:000003">
    <property type="entry name" value="Pyrimidine-nucleoside phosphorylase"/>
    <property type="match status" value="1"/>
</dbReference>
<dbReference type="NCBIfam" id="NF004490">
    <property type="entry name" value="PRK05820.1"/>
    <property type="match status" value="1"/>
</dbReference>
<dbReference type="Gene3D" id="1.20.970.10">
    <property type="entry name" value="Transferase, Pyrimidine Nucleoside Phosphorylase, Chain C"/>
    <property type="match status" value="1"/>
</dbReference>
<evidence type="ECO:0000259" key="5">
    <source>
        <dbReference type="SMART" id="SM00941"/>
    </source>
</evidence>
<organism evidence="6">
    <name type="scientific">candidate division WOR-3 bacterium</name>
    <dbReference type="NCBI Taxonomy" id="2052148"/>
    <lineage>
        <taxon>Bacteria</taxon>
        <taxon>Bacteria division WOR-3</taxon>
    </lineage>
</organism>
<dbReference type="PIRSF" id="PIRSF000478">
    <property type="entry name" value="TP_PyNP"/>
    <property type="match status" value="1"/>
</dbReference>
<dbReference type="InterPro" id="IPR036320">
    <property type="entry name" value="Glycosyl_Trfase_fam3_N_dom_sf"/>
</dbReference>
<evidence type="ECO:0000313" key="6">
    <source>
        <dbReference type="EMBL" id="HGV97728.1"/>
    </source>
</evidence>
<reference evidence="6" key="1">
    <citation type="journal article" date="2020" name="mSystems">
        <title>Genome- and Community-Level Interaction Insights into Carbon Utilization and Element Cycling Functions of Hydrothermarchaeota in Hydrothermal Sediment.</title>
        <authorList>
            <person name="Zhou Z."/>
            <person name="Liu Y."/>
            <person name="Xu W."/>
            <person name="Pan J."/>
            <person name="Luo Z.H."/>
            <person name="Li M."/>
        </authorList>
    </citation>
    <scope>NUCLEOTIDE SEQUENCE [LARGE SCALE GENOMIC DNA]</scope>
    <source>
        <strain evidence="6">SpSt-774</strain>
    </source>
</reference>
<evidence type="ECO:0000256" key="3">
    <source>
        <dbReference type="ARBA" id="ARBA00022676"/>
    </source>
</evidence>
<sequence length="432" mass="48026">METNILEILIKKRGGKKLSKSEIEFLIKGYTEGSIPDYQFSALLMAIYFQGMDFEETTHLTKAMLNSGKTLYLSDINKPKIDKHSTGGVGDKVSLILAPLLASCGICVPMISGRSLGHTGGTLDKLESIPGLRTDLSLKEFHNQLKRIGLGIIGQTEEIAPADKKIYALRDVTATVESIPLISASIMSKKLSEDLDGLVLDVKFGNGAFMKDYKEARSLALYMVQIGKRFGVKTVAVLTNMNNPLGQYIGNSLEVMEAIECLKGNCPDDLMEVTFALAEVALKIGRINGGRYLLLKKIKNNEALNKFREMIEYQSGDTKVIDDYKRLPVAKMSVIYPAPENGYIKDIDTFLLGVLGNRLGAGRLKKDDKIDHGCGFRIYKKTGDFVKKGEPLIEIFSDDEDRLQNVLKEMPRVFFITPKRVTKRVLIREIIS</sequence>
<evidence type="ECO:0000256" key="4">
    <source>
        <dbReference type="ARBA" id="ARBA00022679"/>
    </source>
</evidence>
<keyword evidence="3 6" id="KW-0328">Glycosyltransferase</keyword>
<dbReference type="InterPro" id="IPR017459">
    <property type="entry name" value="Glycosyl_Trfase_fam3_N_dom"/>
</dbReference>
<dbReference type="GO" id="GO:0004645">
    <property type="term" value="F:1,4-alpha-oligoglucan phosphorylase activity"/>
    <property type="evidence" value="ECO:0007669"/>
    <property type="project" value="InterPro"/>
</dbReference>
<dbReference type="SUPFAM" id="SSF47648">
    <property type="entry name" value="Nucleoside phosphorylase/phosphoribosyltransferase N-terminal domain"/>
    <property type="match status" value="1"/>
</dbReference>
<dbReference type="SUPFAM" id="SSF54680">
    <property type="entry name" value="Pyrimidine nucleoside phosphorylase C-terminal domain"/>
    <property type="match status" value="1"/>
</dbReference>
<keyword evidence="4 6" id="KW-0808">Transferase</keyword>
<dbReference type="EMBL" id="DTGZ01000100">
    <property type="protein sequence ID" value="HGV97728.1"/>
    <property type="molecule type" value="Genomic_DNA"/>
</dbReference>
<dbReference type="Gene3D" id="3.40.1030.10">
    <property type="entry name" value="Nucleoside phosphorylase/phosphoribosyltransferase catalytic domain"/>
    <property type="match status" value="1"/>
</dbReference>